<dbReference type="Gene3D" id="1.25.40.20">
    <property type="entry name" value="Ankyrin repeat-containing domain"/>
    <property type="match status" value="1"/>
</dbReference>
<dbReference type="Gene3D" id="3.10.20.90">
    <property type="entry name" value="Phosphatidylinositol 3-kinase Catalytic Subunit, Chain A, domain 1"/>
    <property type="match status" value="1"/>
</dbReference>
<keyword evidence="2" id="KW-0053">Apoptosis</keyword>
<keyword evidence="9" id="KW-0472">Membrane</keyword>
<comment type="caution">
    <text evidence="11">The sequence shown here is derived from an EMBL/GenBank/DDBJ whole genome shotgun (WGS) entry which is preliminary data.</text>
</comment>
<feature type="region of interest" description="Disordered" evidence="8">
    <location>
        <begin position="909"/>
        <end position="969"/>
    </location>
</feature>
<dbReference type="CDD" id="cd03508">
    <property type="entry name" value="Delta4-sphingolipid-FADS-like"/>
    <property type="match status" value="1"/>
</dbReference>
<keyword evidence="4 6" id="KW-0040">ANK repeat</keyword>
<evidence type="ECO:0000256" key="9">
    <source>
        <dbReference type="SAM" id="Phobius"/>
    </source>
</evidence>
<dbReference type="Proteomes" id="UP000770717">
    <property type="component" value="Unassembled WGS sequence"/>
</dbReference>
<organism evidence="11 12">
    <name type="scientific">Eleutherodactylus coqui</name>
    <name type="common">Puerto Rican coqui</name>
    <dbReference type="NCBI Taxonomy" id="57060"/>
    <lineage>
        <taxon>Eukaryota</taxon>
        <taxon>Metazoa</taxon>
        <taxon>Chordata</taxon>
        <taxon>Craniata</taxon>
        <taxon>Vertebrata</taxon>
        <taxon>Euteleostomi</taxon>
        <taxon>Amphibia</taxon>
        <taxon>Batrachia</taxon>
        <taxon>Anura</taxon>
        <taxon>Neobatrachia</taxon>
        <taxon>Hyloidea</taxon>
        <taxon>Eleutherodactylidae</taxon>
        <taxon>Eleutherodactylinae</taxon>
        <taxon>Eleutherodactylus</taxon>
        <taxon>Eleutherodactylus</taxon>
    </lineage>
</organism>
<feature type="transmembrane region" description="Helical" evidence="9">
    <location>
        <begin position="68"/>
        <end position="87"/>
    </location>
</feature>
<dbReference type="OrthoDB" id="10038642at2759"/>
<dbReference type="Pfam" id="PF12796">
    <property type="entry name" value="Ank_2"/>
    <property type="match status" value="1"/>
</dbReference>
<feature type="region of interest" description="Disordered" evidence="8">
    <location>
        <begin position="1133"/>
        <end position="1172"/>
    </location>
</feature>
<feature type="region of interest" description="Disordered" evidence="8">
    <location>
        <begin position="359"/>
        <end position="392"/>
    </location>
</feature>
<accession>A0A8J6K9Y5</accession>
<dbReference type="CDD" id="cd17225">
    <property type="entry name" value="RA_ASPP2"/>
    <property type="match status" value="1"/>
</dbReference>
<dbReference type="GO" id="GO:0002039">
    <property type="term" value="F:p53 binding"/>
    <property type="evidence" value="ECO:0007669"/>
    <property type="project" value="InterPro"/>
</dbReference>
<reference evidence="11" key="1">
    <citation type="thesis" date="2020" institute="ProQuest LLC" country="789 East Eisenhower Parkway, Ann Arbor, MI, USA">
        <title>Comparative Genomics and Chromosome Evolution.</title>
        <authorList>
            <person name="Mudd A.B."/>
        </authorList>
    </citation>
    <scope>NUCLEOTIDE SEQUENCE</scope>
    <source>
        <strain evidence="11">HN-11 Male</strain>
        <tissue evidence="11">Kidney and liver</tissue>
    </source>
</reference>
<proteinExistence type="predicted"/>
<dbReference type="Pfam" id="PF08557">
    <property type="entry name" value="Lipid_DES"/>
    <property type="match status" value="1"/>
</dbReference>
<dbReference type="InterPro" id="IPR013866">
    <property type="entry name" value="Sphingolipid_d4-desaturase_N"/>
</dbReference>
<feature type="repeat" description="ANK" evidence="6">
    <location>
        <begin position="1219"/>
        <end position="1251"/>
    </location>
</feature>
<evidence type="ECO:0000313" key="11">
    <source>
        <dbReference type="EMBL" id="KAG9484551.1"/>
    </source>
</evidence>
<dbReference type="InterPro" id="IPR047163">
    <property type="entry name" value="ASPP1/2"/>
</dbReference>
<dbReference type="SMART" id="SM00248">
    <property type="entry name" value="ANK"/>
    <property type="match status" value="2"/>
</dbReference>
<comment type="subcellular location">
    <subcellularLocation>
        <location evidence="1">Nucleus</location>
    </subcellularLocation>
</comment>
<dbReference type="PANTHER" id="PTHR24131:SF8">
    <property type="entry name" value="APOPTOSIS-STIMULATING OF P53 PROTEIN 2"/>
    <property type="match status" value="1"/>
</dbReference>
<evidence type="ECO:0000256" key="2">
    <source>
        <dbReference type="ARBA" id="ARBA00022703"/>
    </source>
</evidence>
<evidence type="ECO:0000256" key="8">
    <source>
        <dbReference type="SAM" id="MobiDB-lite"/>
    </source>
</evidence>
<dbReference type="PROSITE" id="PS50088">
    <property type="entry name" value="ANK_REPEAT"/>
    <property type="match status" value="2"/>
</dbReference>
<dbReference type="GO" id="GO:0005634">
    <property type="term" value="C:nucleus"/>
    <property type="evidence" value="ECO:0007669"/>
    <property type="project" value="UniProtKB-SubCell"/>
</dbReference>
<dbReference type="FunFam" id="3.10.20.90:FF:000030">
    <property type="entry name" value="Apoptosis-stimulating of p53 protein 2 isoform 1"/>
    <property type="match status" value="1"/>
</dbReference>
<evidence type="ECO:0000256" key="6">
    <source>
        <dbReference type="PROSITE-ProRule" id="PRU00023"/>
    </source>
</evidence>
<feature type="compositionally biased region" description="Polar residues" evidence="8">
    <location>
        <begin position="796"/>
        <end position="807"/>
    </location>
</feature>
<keyword evidence="9" id="KW-0812">Transmembrane</keyword>
<dbReference type="GO" id="GO:0042981">
    <property type="term" value="P:regulation of apoptotic process"/>
    <property type="evidence" value="ECO:0007669"/>
    <property type="project" value="InterPro"/>
</dbReference>
<evidence type="ECO:0000256" key="1">
    <source>
        <dbReference type="ARBA" id="ARBA00004123"/>
    </source>
</evidence>
<evidence type="ECO:0000256" key="5">
    <source>
        <dbReference type="ARBA" id="ARBA00023242"/>
    </source>
</evidence>
<keyword evidence="9" id="KW-1133">Transmembrane helix</keyword>
<evidence type="ECO:0000259" key="10">
    <source>
        <dbReference type="SMART" id="SM01269"/>
    </source>
</evidence>
<feature type="compositionally biased region" description="Polar residues" evidence="8">
    <location>
        <begin position="913"/>
        <end position="922"/>
    </location>
</feature>
<evidence type="ECO:0000256" key="7">
    <source>
        <dbReference type="SAM" id="Coils"/>
    </source>
</evidence>
<evidence type="ECO:0000256" key="4">
    <source>
        <dbReference type="ARBA" id="ARBA00023043"/>
    </source>
</evidence>
<dbReference type="GO" id="GO:0030148">
    <property type="term" value="P:sphingolipid biosynthetic process"/>
    <property type="evidence" value="ECO:0007669"/>
    <property type="project" value="InterPro"/>
</dbReference>
<dbReference type="InterPro" id="IPR011388">
    <property type="entry name" value="DES1/DES2"/>
</dbReference>
<keyword evidence="5" id="KW-0539">Nucleus</keyword>
<feature type="coiled-coil region" evidence="7">
    <location>
        <begin position="399"/>
        <end position="596"/>
    </location>
</feature>
<dbReference type="PANTHER" id="PTHR24131">
    <property type="entry name" value="APOPTOSIS-STIMULATING OF P53 PROTEIN"/>
    <property type="match status" value="1"/>
</dbReference>
<feature type="compositionally biased region" description="Polar residues" evidence="8">
    <location>
        <begin position="686"/>
        <end position="700"/>
    </location>
</feature>
<dbReference type="InterPro" id="IPR002110">
    <property type="entry name" value="Ankyrin_rpt"/>
</dbReference>
<gene>
    <name evidence="11" type="ORF">GDO78_010108</name>
</gene>
<evidence type="ECO:0000313" key="12">
    <source>
        <dbReference type="Proteomes" id="UP000770717"/>
    </source>
</evidence>
<dbReference type="GO" id="GO:0006915">
    <property type="term" value="P:apoptotic process"/>
    <property type="evidence" value="ECO:0007669"/>
    <property type="project" value="UniProtKB-KW"/>
</dbReference>
<feature type="compositionally biased region" description="Pro residues" evidence="8">
    <location>
        <begin position="819"/>
        <end position="833"/>
    </location>
</feature>
<keyword evidence="12" id="KW-1185">Reference proteome</keyword>
<protein>
    <recommendedName>
        <fullName evidence="10">Sphingolipid delta4-desaturase N-terminal domain-containing protein</fullName>
    </recommendedName>
</protein>
<dbReference type="Pfam" id="PF21801">
    <property type="entry name" value="ASPP2-like_RA"/>
    <property type="match status" value="1"/>
</dbReference>
<dbReference type="SMART" id="SM01269">
    <property type="entry name" value="Lipid_DES"/>
    <property type="match status" value="1"/>
</dbReference>
<dbReference type="SUPFAM" id="SSF48403">
    <property type="entry name" value="Ankyrin repeat"/>
    <property type="match status" value="1"/>
</dbReference>
<feature type="compositionally biased region" description="Polar residues" evidence="8">
    <location>
        <begin position="646"/>
        <end position="671"/>
    </location>
</feature>
<dbReference type="GO" id="GO:0042284">
    <property type="term" value="F:sphingolipid delta-4 desaturase activity"/>
    <property type="evidence" value="ECO:0007669"/>
    <property type="project" value="UniProtKB-EC"/>
</dbReference>
<dbReference type="InterPro" id="IPR036770">
    <property type="entry name" value="Ankyrin_rpt-contain_sf"/>
</dbReference>
<feature type="domain" description="Sphingolipid delta4-desaturase N-terminal" evidence="10">
    <location>
        <begin position="5"/>
        <end position="43"/>
    </location>
</feature>
<feature type="region of interest" description="Disordered" evidence="8">
    <location>
        <begin position="632"/>
        <end position="863"/>
    </location>
</feature>
<dbReference type="GO" id="GO:0016020">
    <property type="term" value="C:membrane"/>
    <property type="evidence" value="ECO:0007669"/>
    <property type="project" value="UniProtKB-SubCell"/>
</dbReference>
<keyword evidence="3" id="KW-0677">Repeat</keyword>
<feature type="compositionally biased region" description="Pro residues" evidence="8">
    <location>
        <begin position="847"/>
        <end position="860"/>
    </location>
</feature>
<feature type="repeat" description="ANK" evidence="6">
    <location>
        <begin position="1252"/>
        <end position="1284"/>
    </location>
</feature>
<feature type="compositionally biased region" description="Basic and acidic residues" evidence="8">
    <location>
        <begin position="717"/>
        <end position="726"/>
    </location>
</feature>
<dbReference type="PROSITE" id="PS50297">
    <property type="entry name" value="ANK_REP_REGION"/>
    <property type="match status" value="2"/>
</dbReference>
<feature type="transmembrane region" description="Helical" evidence="9">
    <location>
        <begin position="43"/>
        <end position="61"/>
    </location>
</feature>
<name>A0A8J6K9Y5_ELECQ</name>
<dbReference type="InterPro" id="IPR047166">
    <property type="entry name" value="ASPP2_RA"/>
</dbReference>
<dbReference type="SUPFAM" id="SSF54236">
    <property type="entry name" value="Ubiquitin-like"/>
    <property type="match status" value="1"/>
</dbReference>
<evidence type="ECO:0000256" key="3">
    <source>
        <dbReference type="ARBA" id="ARBA00022737"/>
    </source>
</evidence>
<dbReference type="EMBL" id="WNTK01000005">
    <property type="protein sequence ID" value="KAG9484551.1"/>
    <property type="molecule type" value="Genomic_DNA"/>
</dbReference>
<feature type="transmembrane region" description="Helical" evidence="9">
    <location>
        <begin position="107"/>
        <end position="124"/>
    </location>
</feature>
<feature type="non-terminal residue" evidence="11">
    <location>
        <position position="1310"/>
    </location>
</feature>
<dbReference type="InterPro" id="IPR029071">
    <property type="entry name" value="Ubiquitin-like_domsf"/>
</dbReference>
<sequence length="1310" mass="146550">MGNTVAREDFEWVYTDQPHADRRKEILAKYPEIKRLMTPDSNLIWIVMMMVFTQFLAFYLVKDLEWKWLMFWTYVFGSCISHSMTLAIHEISHNCAFGNSKALWNRAYGMFANLPLGLPYSISFKRYHMDHHRYLGGDGIDVDIPTDFEGWFFCTPLRKLIWIILQPLFYTIRPVCINPKPVSRLEIINLVVQFSFDALVYYFLGVKSVVYMLVGSILGLGLHPISGHFIAEHYMFLKGHETYSYYGPLNYLTFNVGYHNEHHDFPSVPGRNLPLMFLTVYLSNNEQHFSEVPVTPDTTCRDVVELCKEPGETECHLSEVWRGTERPVADNERMIDVLQKYGMQRNEVRFYLRHERPASRESGNLQRAYDPNLKRNGVKVPSDRRIENGVNGPRMDMTLAELQEMAARQQQQIETQQLMLATKEQRLKYLKQQDQRQQQQVSEQEKLKRLREIAENQEAKLKKVRALKGHVEQKRLSNGRLVEEIEQMNNLFQQKQKELMVAVSKVEELSRQLEMLKNGRIEGYHDNQSAVAELDRLYKELQLRNKLNQEQNAKLQQQRESLNKHNSEVAAMDKRVNELRDRLWKKKAALQQKENVPISTDGNLPQQVGNGSSRVAAVGPYIQSATMPRLPSRPELLVKPPYSEGGATTQVPDVPLKSQTLPNMKTASQGKAPTGTGIHSIKPHQQAGTDWSTVNGNSQGPAKGAPHTAGPAPDNDPSVRDKDKKTRPNSMFDSVQQPPAPPNFGTLRKNQSSEDLLRDAQAANRNVAKVPPPVPSKPKQINLPYYGQAAPPPSPTESNTEVVSSKTPAAGKQKGAPQQRPPAPPNQETPPPAKVETPPAVAVRPFTPQPVKEPPPPPFRKPQMVAASSIYSMYTQHQKPGKNYSVQGALSRAHTRPHYPSVYGKPVIGGGAQSQQNGNLSIDGTLVDGKSGSPEPEAELPASGSENQETERIPRPLSPTKLLPFLTNPYRNQSDADLEALRKKLYNAPRPLKKRSSITEPEGPNGPNIQKLLYQRTTLAAMETISAPKQTTVTSISENSAEGAPVCADIDTEVSSDTSSTLHVMDVVSLEEPGDLFAEDIEMTSPQLGPDSIPEGIPFEGIPPTAVETELEPELPQPPDTYVEEYPPYPPPPYPTAGDQDNVAEDTSNLSPPEITVQFSLPPGKRTNLRKNGSERISHGMRVRFNPLALLLDSSLEGEFDLVQRIIYEVEDPSQPNDEGITALHNAVCAGHTEIVKFLVQFGVNVNAADSDGWTPLHCAASCNNVQVCKFLVESGAAVFAMTYSDHQTAADKCEEMEEGYSQCSQFLYG</sequence>
<dbReference type="InterPro" id="IPR048942">
    <property type="entry name" value="ASPP2-like_RA"/>
</dbReference>
<keyword evidence="7" id="KW-0175">Coiled coil</keyword>
<feature type="compositionally biased region" description="Polar residues" evidence="8">
    <location>
        <begin position="728"/>
        <end position="737"/>
    </location>
</feature>